<dbReference type="InterPro" id="IPR036513">
    <property type="entry name" value="STAS_dom_sf"/>
</dbReference>
<accession>A0ABZ2MJQ8</accession>
<reference evidence="2 3" key="1">
    <citation type="submission" date="2024-02" db="EMBL/GenBank/DDBJ databases">
        <title>Janibacter sp. nov., isolated from gut of marine sandworm.</title>
        <authorList>
            <person name="Kim B."/>
            <person name="Jun M.O."/>
            <person name="Shin N.-R."/>
        </authorList>
    </citation>
    <scope>NUCLEOTIDE SEQUENCE [LARGE SCALE GENOMIC DNA]</scope>
    <source>
        <strain evidence="2 3">A1S7</strain>
    </source>
</reference>
<dbReference type="Proteomes" id="UP001382727">
    <property type="component" value="Chromosome"/>
</dbReference>
<dbReference type="InterPro" id="IPR002645">
    <property type="entry name" value="STAS_dom"/>
</dbReference>
<protein>
    <submittedName>
        <fullName evidence="2">STAS domain-containing protein</fullName>
    </submittedName>
</protein>
<dbReference type="EMBL" id="CP144913">
    <property type="protein sequence ID" value="WXB77299.1"/>
    <property type="molecule type" value="Genomic_DNA"/>
</dbReference>
<dbReference type="Pfam" id="PF13466">
    <property type="entry name" value="STAS_2"/>
    <property type="match status" value="1"/>
</dbReference>
<dbReference type="RefSeq" id="WP_338751057.1">
    <property type="nucleotide sequence ID" value="NZ_CP144913.1"/>
</dbReference>
<name>A0ABZ2MJQ8_9MICO</name>
<evidence type="ECO:0000313" key="3">
    <source>
        <dbReference type="Proteomes" id="UP001382727"/>
    </source>
</evidence>
<dbReference type="InterPro" id="IPR058548">
    <property type="entry name" value="MlaB-like_STAS"/>
</dbReference>
<proteinExistence type="predicted"/>
<gene>
    <name evidence="2" type="ORF">V1351_04335</name>
</gene>
<organism evidence="2 3">
    <name type="scientific">Janibacter alittae</name>
    <dbReference type="NCBI Taxonomy" id="3115209"/>
    <lineage>
        <taxon>Bacteria</taxon>
        <taxon>Bacillati</taxon>
        <taxon>Actinomycetota</taxon>
        <taxon>Actinomycetes</taxon>
        <taxon>Micrococcales</taxon>
        <taxon>Intrasporangiaceae</taxon>
        <taxon>Janibacter</taxon>
    </lineage>
</organism>
<keyword evidence="3" id="KW-1185">Reference proteome</keyword>
<dbReference type="SUPFAM" id="SSF52091">
    <property type="entry name" value="SpoIIaa-like"/>
    <property type="match status" value="1"/>
</dbReference>
<dbReference type="Gene3D" id="3.30.750.24">
    <property type="entry name" value="STAS domain"/>
    <property type="match status" value="1"/>
</dbReference>
<evidence type="ECO:0000259" key="1">
    <source>
        <dbReference type="PROSITE" id="PS50801"/>
    </source>
</evidence>
<dbReference type="PROSITE" id="PS50801">
    <property type="entry name" value="STAS"/>
    <property type="match status" value="1"/>
</dbReference>
<sequence>MSAMTALTPVGGEGTTRVRVGVPFDIGHSADLRQEFVAVLRAGSGLVLVDISESTVIDQVGFATLLGAHARAARAGRRLRFTGADERTTRLLRRAGLVRLLHDAEQLGRPRRDYAVG</sequence>
<evidence type="ECO:0000313" key="2">
    <source>
        <dbReference type="EMBL" id="WXB77299.1"/>
    </source>
</evidence>
<feature type="domain" description="STAS" evidence="1">
    <location>
        <begin position="13"/>
        <end position="117"/>
    </location>
</feature>